<reference evidence="1" key="1">
    <citation type="journal article" date="2013" name="Environ. Microbiol.">
        <title>Microbiota from the distal guts of lean and obese adolescents exhibit partial functional redundancy besides clear differences in community structure.</title>
        <authorList>
            <person name="Ferrer M."/>
            <person name="Ruiz A."/>
            <person name="Lanza F."/>
            <person name="Haange S.B."/>
            <person name="Oberbach A."/>
            <person name="Till H."/>
            <person name="Bargiela R."/>
            <person name="Campoy C."/>
            <person name="Segura M.T."/>
            <person name="Richter M."/>
            <person name="von Bergen M."/>
            <person name="Seifert J."/>
            <person name="Suarez A."/>
        </authorList>
    </citation>
    <scope>NUCLEOTIDE SEQUENCE</scope>
</reference>
<dbReference type="AlphaFoldDB" id="K1TY34"/>
<gene>
    <name evidence="1" type="ORF">OBE_07102</name>
</gene>
<dbReference type="PANTHER" id="PTHR36454:SF1">
    <property type="entry name" value="DUF1015 DOMAIN-CONTAINING PROTEIN"/>
    <property type="match status" value="1"/>
</dbReference>
<dbReference type="InterPro" id="IPR008323">
    <property type="entry name" value="UCP033563"/>
</dbReference>
<accession>K1TY34</accession>
<proteinExistence type="predicted"/>
<dbReference type="PANTHER" id="PTHR36454">
    <property type="entry name" value="LMO2823 PROTEIN"/>
    <property type="match status" value="1"/>
</dbReference>
<feature type="non-terminal residue" evidence="1">
    <location>
        <position position="126"/>
    </location>
</feature>
<comment type="caution">
    <text evidence="1">The sequence shown here is derived from an EMBL/GenBank/DDBJ whole genome shotgun (WGS) entry which is preliminary data.</text>
</comment>
<dbReference type="Pfam" id="PF06245">
    <property type="entry name" value="DUF1015"/>
    <property type="match status" value="1"/>
</dbReference>
<organism evidence="1">
    <name type="scientific">human gut metagenome</name>
    <dbReference type="NCBI Taxonomy" id="408170"/>
    <lineage>
        <taxon>unclassified sequences</taxon>
        <taxon>metagenomes</taxon>
        <taxon>organismal metagenomes</taxon>
    </lineage>
</organism>
<dbReference type="EMBL" id="AJWZ01004876">
    <property type="protein sequence ID" value="EKC64156.1"/>
    <property type="molecule type" value="Genomic_DNA"/>
</dbReference>
<protein>
    <submittedName>
        <fullName evidence="1">Uncharacterized conserved protein UCP033563</fullName>
    </submittedName>
</protein>
<evidence type="ECO:0000313" key="1">
    <source>
        <dbReference type="EMBL" id="EKC64156.1"/>
    </source>
</evidence>
<sequence>MAVLKAFRALRPTPEYASKVAALPYDVMNSDEARRMVFGNPYSFLHVDKAEIDLPKSVDIYDDRVYEKARENLSKLVSAEVMKQDEKPCLYIYEQTWRGRTQTGIVGCTAIDDYINDVIKKHEKTR</sequence>
<name>K1TY34_9ZZZZ</name>